<dbReference type="EMBL" id="JALIEB010000011">
    <property type="protein sequence ID" value="MCV3273011.1"/>
    <property type="molecule type" value="Genomic_DNA"/>
</dbReference>
<feature type="domain" description="MOFRL" evidence="1">
    <location>
        <begin position="263"/>
        <end position="361"/>
    </location>
</feature>
<comment type="caution">
    <text evidence="3">The sequence shown here is derived from an EMBL/GenBank/DDBJ whole genome shotgun (WGS) entry which is preliminary data.</text>
</comment>
<keyword evidence="4" id="KW-1185">Reference proteome</keyword>
<evidence type="ECO:0000313" key="3">
    <source>
        <dbReference type="EMBL" id="MCV3273011.1"/>
    </source>
</evidence>
<reference evidence="3 4" key="1">
    <citation type="submission" date="2022-04" db="EMBL/GenBank/DDBJ databases">
        <title>Roseobacter sp. WL0113 is a bacterium isolated from neritic sediment.</title>
        <authorList>
            <person name="Wang L."/>
            <person name="He W."/>
            <person name="Zhang D.-F."/>
        </authorList>
    </citation>
    <scope>NUCLEOTIDE SEQUENCE [LARGE SCALE GENOMIC DNA]</scope>
    <source>
        <strain evidence="3 4">WL0113</strain>
    </source>
</reference>
<gene>
    <name evidence="3" type="ORF">MUB52_16375</name>
</gene>
<dbReference type="InterPro" id="IPR025286">
    <property type="entry name" value="MOFRL_assoc_dom"/>
</dbReference>
<name>A0ABT3BHF5_9RHOB</name>
<dbReference type="InterPro" id="IPR039760">
    <property type="entry name" value="MOFRL_protein"/>
</dbReference>
<evidence type="ECO:0000259" key="1">
    <source>
        <dbReference type="Pfam" id="PF05161"/>
    </source>
</evidence>
<feature type="domain" description="MOFRL-associated" evidence="2">
    <location>
        <begin position="6"/>
        <end position="197"/>
    </location>
</feature>
<dbReference type="Pfam" id="PF05161">
    <property type="entry name" value="MOFRL"/>
    <property type="match status" value="1"/>
</dbReference>
<dbReference type="SUPFAM" id="SSF82544">
    <property type="entry name" value="GckA/TtuD-like"/>
    <property type="match status" value="1"/>
</dbReference>
<sequence length="368" mass="36987">MQSADLEGLFWAGVNAVRGDSAVRAALAAKPCPRPDQIVAVGKAAAAMARAAHDLFPDAPMLIVTKYDHAEDAPDGAELIEAAHPVLDKNSLAAGARLLEVVGGMAAGRHLLMLVSGGASALAEAAEGDLDLAGLKARAQEMLASGADIHAMNAARTAVSRVKGGKLLSTFRGASVTTLAISDVEGDSLAVIGSGIGDAPETRDFSFDARIVASNAIARAAVAEAAARAGLSIETNAETLYDDITALAPRIGAALRTAKPGLHLFGGEPTVVLPPNPGRGGRNQALALLLAREISGAPGLRVLVAGTDGTDGPTDAAGAIVDGGTWTTDAEDALAHADAGTWLEVNGALLTTGPTGTNVMDLVIAVKS</sequence>
<evidence type="ECO:0000313" key="4">
    <source>
        <dbReference type="Proteomes" id="UP001208690"/>
    </source>
</evidence>
<organism evidence="3 4">
    <name type="scientific">Roseobacter sinensis</name>
    <dbReference type="NCBI Taxonomy" id="2931391"/>
    <lineage>
        <taxon>Bacteria</taxon>
        <taxon>Pseudomonadati</taxon>
        <taxon>Pseudomonadota</taxon>
        <taxon>Alphaproteobacteria</taxon>
        <taxon>Rhodobacterales</taxon>
        <taxon>Roseobacteraceae</taxon>
        <taxon>Roseobacter</taxon>
    </lineage>
</organism>
<dbReference type="Pfam" id="PF13660">
    <property type="entry name" value="DUF4147"/>
    <property type="match status" value="1"/>
</dbReference>
<accession>A0ABT3BHF5</accession>
<dbReference type="RefSeq" id="WP_263845326.1">
    <property type="nucleotide sequence ID" value="NZ_JALIEB010000011.1"/>
</dbReference>
<evidence type="ECO:0000259" key="2">
    <source>
        <dbReference type="Pfam" id="PF13660"/>
    </source>
</evidence>
<dbReference type="PANTHER" id="PTHR12227">
    <property type="entry name" value="GLYCERATE KINASE"/>
    <property type="match status" value="1"/>
</dbReference>
<dbReference type="Proteomes" id="UP001208690">
    <property type="component" value="Unassembled WGS sequence"/>
</dbReference>
<protein>
    <submittedName>
        <fullName evidence="3">DUF4147 domain-containing protein</fullName>
    </submittedName>
</protein>
<dbReference type="PANTHER" id="PTHR12227:SF0">
    <property type="entry name" value="GLYCERATE KINASE"/>
    <property type="match status" value="1"/>
</dbReference>
<dbReference type="InterPro" id="IPR038614">
    <property type="entry name" value="GK_N_sf"/>
</dbReference>
<dbReference type="InterPro" id="IPR007835">
    <property type="entry name" value="MOFRL"/>
</dbReference>
<dbReference type="Gene3D" id="3.40.50.10180">
    <property type="entry name" value="Glycerate kinase, MOFRL-like N-terminal domain"/>
    <property type="match status" value="1"/>
</dbReference>
<proteinExistence type="predicted"/>